<organism evidence="2 3">
    <name type="scientific">Desulfotalea psychrophila</name>
    <dbReference type="NCBI Taxonomy" id="84980"/>
    <lineage>
        <taxon>Bacteria</taxon>
        <taxon>Pseudomonadati</taxon>
        <taxon>Thermodesulfobacteriota</taxon>
        <taxon>Desulfobulbia</taxon>
        <taxon>Desulfobulbales</taxon>
        <taxon>Desulfocapsaceae</taxon>
        <taxon>Desulfotalea</taxon>
    </lineage>
</organism>
<gene>
    <name evidence="2" type="ORF">JYU06_05175</name>
</gene>
<sequence length="119" mass="12614">MALDTGNITASSGMSKAIYEQINSILSPTLGDLPSDDMETIRDSWKKLAYAVAKGVVSHITSNMEIYDIHTQGNINTTVSGNSSAALSGSLTHGHSIHLAGEQPNVEFTQNDDGTGHVR</sequence>
<evidence type="ECO:0000256" key="1">
    <source>
        <dbReference type="SAM" id="MobiDB-lite"/>
    </source>
</evidence>
<dbReference type="EMBL" id="JAFITO010000074">
    <property type="protein sequence ID" value="MBN4068892.1"/>
    <property type="molecule type" value="Genomic_DNA"/>
</dbReference>
<accession>A0ABS3AW44</accession>
<reference evidence="2 3" key="1">
    <citation type="submission" date="2021-02" db="EMBL/GenBank/DDBJ databases">
        <title>Activity-based single-cell genomes from oceanic crustal fluid captures similar information to metagenomic and metatranscriptomic surveys with orders of magnitude less sampling.</title>
        <authorList>
            <person name="D'Angelo T.S."/>
            <person name="Orcutt B.N."/>
        </authorList>
    </citation>
    <scope>NUCLEOTIDE SEQUENCE [LARGE SCALE GENOMIC DNA]</scope>
    <source>
        <strain evidence="2">AH-315-G02</strain>
    </source>
</reference>
<dbReference type="Proteomes" id="UP000717534">
    <property type="component" value="Unassembled WGS sequence"/>
</dbReference>
<protein>
    <submittedName>
        <fullName evidence="2">Uncharacterized protein</fullName>
    </submittedName>
</protein>
<proteinExistence type="predicted"/>
<name>A0ABS3AW44_9BACT</name>
<keyword evidence="3" id="KW-1185">Reference proteome</keyword>
<feature type="region of interest" description="Disordered" evidence="1">
    <location>
        <begin position="100"/>
        <end position="119"/>
    </location>
</feature>
<evidence type="ECO:0000313" key="3">
    <source>
        <dbReference type="Proteomes" id="UP000717534"/>
    </source>
</evidence>
<comment type="caution">
    <text evidence="2">The sequence shown here is derived from an EMBL/GenBank/DDBJ whole genome shotgun (WGS) entry which is preliminary data.</text>
</comment>
<evidence type="ECO:0000313" key="2">
    <source>
        <dbReference type="EMBL" id="MBN4068892.1"/>
    </source>
</evidence>